<dbReference type="EMBL" id="JH594606">
    <property type="protein sequence ID" value="EHQ04112.1"/>
    <property type="molecule type" value="Genomic_DNA"/>
</dbReference>
<evidence type="ECO:0000313" key="2">
    <source>
        <dbReference type="EMBL" id="EHQ04112.1"/>
    </source>
</evidence>
<dbReference type="eggNOG" id="COG0526">
    <property type="taxonomic scope" value="Bacteria"/>
</dbReference>
<dbReference type="InterPro" id="IPR013766">
    <property type="entry name" value="Thioredoxin_domain"/>
</dbReference>
<dbReference type="PANTHER" id="PTHR42852">
    <property type="entry name" value="THIOL:DISULFIDE INTERCHANGE PROTEIN DSBE"/>
    <property type="match status" value="1"/>
</dbReference>
<dbReference type="GO" id="GO:0016209">
    <property type="term" value="F:antioxidant activity"/>
    <property type="evidence" value="ECO:0007669"/>
    <property type="project" value="InterPro"/>
</dbReference>
<dbReference type="RefSeq" id="WP_006990415.1">
    <property type="nucleotide sequence ID" value="NZ_JH594606.1"/>
</dbReference>
<dbReference type="PANTHER" id="PTHR42852:SF13">
    <property type="entry name" value="PROTEIN DIPZ"/>
    <property type="match status" value="1"/>
</dbReference>
<sequence>MVKLLPLLIILLYLSNPVFGQEDESRMFFSEALAVHLPKYDQRAKAAYYKRDYEEGRRLFDSLIEHGLKGSYMDNFKFSNLSKKESSLYEFKKPMYFITYASWCITSQGEIPAINQLAEKYSDKIDFVILFWDNHKTTQQISKSYNEHIKVLYVNEMENKDSYVISKLKHSLGLPTTFLIDGNKKILDIRRGVTHPYGKGFEESFDMNYNSIYDGIANHLLGSKEYYNAEKETVALN</sequence>
<dbReference type="STRING" id="865937.Gilli_3515"/>
<dbReference type="Gene3D" id="3.40.30.10">
    <property type="entry name" value="Glutaredoxin"/>
    <property type="match status" value="1"/>
</dbReference>
<feature type="domain" description="Thioredoxin" evidence="1">
    <location>
        <begin position="67"/>
        <end position="210"/>
    </location>
</feature>
<reference evidence="3" key="1">
    <citation type="journal article" date="2012" name="Stand. Genomic Sci.">
        <title>Genome sequence of the Antarctic rhodopsins-containing flavobacterium Gillisia limnaea type strain (R-8282(T)).</title>
        <authorList>
            <person name="Riedel T."/>
            <person name="Held B."/>
            <person name="Nolan M."/>
            <person name="Lucas S."/>
            <person name="Lapidus A."/>
            <person name="Tice H."/>
            <person name="Del Rio T.G."/>
            <person name="Cheng J.F."/>
            <person name="Han C."/>
            <person name="Tapia R."/>
            <person name="Goodwin L.A."/>
            <person name="Pitluck S."/>
            <person name="Liolios K."/>
            <person name="Mavromatis K."/>
            <person name="Pagani I."/>
            <person name="Ivanova N."/>
            <person name="Mikhailova N."/>
            <person name="Pati A."/>
            <person name="Chen A."/>
            <person name="Palaniappan K."/>
            <person name="Land M."/>
            <person name="Rohde M."/>
            <person name="Tindall B.J."/>
            <person name="Detter J.C."/>
            <person name="Goker M."/>
            <person name="Bristow J."/>
            <person name="Eisen J.A."/>
            <person name="Markowitz V."/>
            <person name="Hugenholtz P."/>
            <person name="Kyrpides N.C."/>
            <person name="Klenk H.P."/>
            <person name="Woyke T."/>
        </authorList>
    </citation>
    <scope>NUCLEOTIDE SEQUENCE [LARGE SCALE GENOMIC DNA]</scope>
    <source>
        <strain evidence="3">DSM 15749 / LMG 21470 / R-8282</strain>
    </source>
</reference>
<name>H2BWT9_GILLR</name>
<accession>H2BWT9</accession>
<dbReference type="SUPFAM" id="SSF52833">
    <property type="entry name" value="Thioredoxin-like"/>
    <property type="match status" value="1"/>
</dbReference>
<proteinExistence type="predicted"/>
<dbReference type="InterPro" id="IPR000866">
    <property type="entry name" value="AhpC/TSA"/>
</dbReference>
<dbReference type="Pfam" id="PF00578">
    <property type="entry name" value="AhpC-TSA"/>
    <property type="match status" value="1"/>
</dbReference>
<dbReference type="AlphaFoldDB" id="H2BWT9"/>
<evidence type="ECO:0000259" key="1">
    <source>
        <dbReference type="PROSITE" id="PS51352"/>
    </source>
</evidence>
<dbReference type="HOGENOM" id="CLU_097920_0_0_10"/>
<dbReference type="Proteomes" id="UP000003844">
    <property type="component" value="Unassembled WGS sequence"/>
</dbReference>
<dbReference type="InterPro" id="IPR036249">
    <property type="entry name" value="Thioredoxin-like_sf"/>
</dbReference>
<gene>
    <name evidence="2" type="ORF">Gilli_3515</name>
</gene>
<dbReference type="InterPro" id="IPR050553">
    <property type="entry name" value="Thioredoxin_ResA/DsbE_sf"/>
</dbReference>
<keyword evidence="3" id="KW-1185">Reference proteome</keyword>
<organism evidence="2 3">
    <name type="scientific">Gillisia limnaea (strain DSM 15749 / LMG 21470 / R-8282)</name>
    <dbReference type="NCBI Taxonomy" id="865937"/>
    <lineage>
        <taxon>Bacteria</taxon>
        <taxon>Pseudomonadati</taxon>
        <taxon>Bacteroidota</taxon>
        <taxon>Flavobacteriia</taxon>
        <taxon>Flavobacteriales</taxon>
        <taxon>Flavobacteriaceae</taxon>
        <taxon>Gillisia</taxon>
    </lineage>
</organism>
<evidence type="ECO:0000313" key="3">
    <source>
        <dbReference type="Proteomes" id="UP000003844"/>
    </source>
</evidence>
<dbReference type="PROSITE" id="PS51352">
    <property type="entry name" value="THIOREDOXIN_2"/>
    <property type="match status" value="1"/>
</dbReference>
<protein>
    <recommendedName>
        <fullName evidence="1">Thioredoxin domain-containing protein</fullName>
    </recommendedName>
</protein>
<dbReference type="GO" id="GO:0016491">
    <property type="term" value="F:oxidoreductase activity"/>
    <property type="evidence" value="ECO:0007669"/>
    <property type="project" value="InterPro"/>
</dbReference>